<dbReference type="AlphaFoldDB" id="A0AAD9JHW5"/>
<name>A0AAD9JHW5_9ANNE</name>
<feature type="non-terminal residue" evidence="2">
    <location>
        <position position="1"/>
    </location>
</feature>
<dbReference type="Proteomes" id="UP001208570">
    <property type="component" value="Unassembled WGS sequence"/>
</dbReference>
<sequence length="102" mass="11131">DALISLGIKGRIISWVEDFLDNREVKVTVQEVKSDSHPLTRASPHGSALSPTLFNALITVLISTSLPPCVDILAYADDIAIISHSPKNYKPPSTQQHLKPMT</sequence>
<evidence type="ECO:0000313" key="3">
    <source>
        <dbReference type="Proteomes" id="UP001208570"/>
    </source>
</evidence>
<keyword evidence="3" id="KW-1185">Reference proteome</keyword>
<evidence type="ECO:0000313" key="2">
    <source>
        <dbReference type="EMBL" id="KAK2152475.1"/>
    </source>
</evidence>
<dbReference type="EMBL" id="JAODUP010000327">
    <property type="protein sequence ID" value="KAK2152475.1"/>
    <property type="molecule type" value="Genomic_DNA"/>
</dbReference>
<gene>
    <name evidence="2" type="ORF">LSH36_327g01036</name>
</gene>
<protein>
    <recommendedName>
        <fullName evidence="1">Reverse transcriptase domain-containing protein</fullName>
    </recommendedName>
</protein>
<proteinExistence type="predicted"/>
<dbReference type="InterPro" id="IPR000477">
    <property type="entry name" value="RT_dom"/>
</dbReference>
<feature type="domain" description="Reverse transcriptase" evidence="1">
    <location>
        <begin position="1"/>
        <end position="102"/>
    </location>
</feature>
<reference evidence="2" key="1">
    <citation type="journal article" date="2023" name="Mol. Biol. Evol.">
        <title>Third-Generation Sequencing Reveals the Adaptive Role of the Epigenome in Three Deep-Sea Polychaetes.</title>
        <authorList>
            <person name="Perez M."/>
            <person name="Aroh O."/>
            <person name="Sun Y."/>
            <person name="Lan Y."/>
            <person name="Juniper S.K."/>
            <person name="Young C.R."/>
            <person name="Angers B."/>
            <person name="Qian P.Y."/>
        </authorList>
    </citation>
    <scope>NUCLEOTIDE SEQUENCE</scope>
    <source>
        <strain evidence="2">P08H-3</strain>
    </source>
</reference>
<dbReference type="PROSITE" id="PS50878">
    <property type="entry name" value="RT_POL"/>
    <property type="match status" value="1"/>
</dbReference>
<comment type="caution">
    <text evidence="2">The sequence shown here is derived from an EMBL/GenBank/DDBJ whole genome shotgun (WGS) entry which is preliminary data.</text>
</comment>
<evidence type="ECO:0000259" key="1">
    <source>
        <dbReference type="PROSITE" id="PS50878"/>
    </source>
</evidence>
<dbReference type="Pfam" id="PF00078">
    <property type="entry name" value="RVT_1"/>
    <property type="match status" value="1"/>
</dbReference>
<organism evidence="2 3">
    <name type="scientific">Paralvinella palmiformis</name>
    <dbReference type="NCBI Taxonomy" id="53620"/>
    <lineage>
        <taxon>Eukaryota</taxon>
        <taxon>Metazoa</taxon>
        <taxon>Spiralia</taxon>
        <taxon>Lophotrochozoa</taxon>
        <taxon>Annelida</taxon>
        <taxon>Polychaeta</taxon>
        <taxon>Sedentaria</taxon>
        <taxon>Canalipalpata</taxon>
        <taxon>Terebellida</taxon>
        <taxon>Terebelliformia</taxon>
        <taxon>Alvinellidae</taxon>
        <taxon>Paralvinella</taxon>
    </lineage>
</organism>
<accession>A0AAD9JHW5</accession>